<dbReference type="Proteomes" id="UP000198623">
    <property type="component" value="Unassembled WGS sequence"/>
</dbReference>
<evidence type="ECO:0000313" key="3">
    <source>
        <dbReference type="Proteomes" id="UP000198623"/>
    </source>
</evidence>
<protein>
    <submittedName>
        <fullName evidence="2">Outer membrane usher protein FimD/PapC</fullName>
    </submittedName>
</protein>
<dbReference type="AlphaFoldDB" id="A0A1I2MGF7"/>
<gene>
    <name evidence="2" type="ORF">SAMN05216175_101526</name>
</gene>
<dbReference type="SUPFAM" id="SSF49478">
    <property type="entry name" value="Cna protein B-type domain"/>
    <property type="match status" value="1"/>
</dbReference>
<dbReference type="InterPro" id="IPR013783">
    <property type="entry name" value="Ig-like_fold"/>
</dbReference>
<sequence length="945" mass="105111">MKFIWMVNVVSVLARSLLRVTFVLFFYASPSTSFATDGTGTNILYSLEPTQRSFDQELVLQLHLGRYLLSESFIGFASKGGTLLPLSEITYSLGFPIEVVPSEGLAKGWFLRENRRFSLDYARGEVLIEGQRLKFNPGQIELHEDDIYVHTELLMQWFPVEFAVDYSRMVVKVDPQEPLPLQARMERENKRASLGGKSTTEASHYLREELPYQFINWPYLDVSSSYGLNQRVDPDSNSKERENIWGYSANLSGDLLWMNANLYFSGNKANDIIDVRLALTRKDIDENIPGINITQVSIGDIFTPRIGLISAGTSGNGLEISNFPVSRSSNFSTTDLRGEMALGWEVELYRNGIFLNSLPPRNDGRYEFLGIPLIYGSNVLKLSFYGPQGQRREKTQVIIVGSEQLSPGISQFRFAAIQPGKDLFAVNETDKPKTDIQYSLEYENGLSNNHTLTSSLTRLFLNDTQQTYAGIGLRSSIFGAATELELVKQQNAGHAAKLYLQTRRLGLNINASHAYYKDFSSDDVTQSSSNSQLSSSELRLDTSKTAGVLPSIPISLSGTFDRFESGRQDLSLSNRLSLHLKGASLTNTLDWSESRQDGISSNRSATGSFLMNAPLQNSLRARASLNYTLAPTTGLDTARLTLDWNQDSNKFRFGAGHNLTSHDTSYSFSVNRLFQNLTFGFSANYSDNGNAFLGASLSFGLGREPRSGDWHMQSRNLSDSGGISARVFMDENLNGRYDEGEPPLEGVRIAHTGRDKSGTNAQGLLFLPSYKGHRPVDIALDLASLEDPYLMPTRPGINTTPRPGRTLLVDFPVSYTGEIEGTVHMTEGKHSKSVSNVELLLIGTNGKTVAETRTAFDGFYLFSSVLPGEYRVQPSIEQTTRLKLELMDAESVSITAEGNRVSGIDFKLRRNEEKSPTQQTSKLNAQADEKKSRSPETNRLLIVER</sequence>
<feature type="compositionally biased region" description="Basic and acidic residues" evidence="1">
    <location>
        <begin position="927"/>
        <end position="945"/>
    </location>
</feature>
<keyword evidence="3" id="KW-1185">Reference proteome</keyword>
<feature type="region of interest" description="Disordered" evidence="1">
    <location>
        <begin position="907"/>
        <end position="945"/>
    </location>
</feature>
<name>A0A1I2MGF7_9GAMM</name>
<dbReference type="STRING" id="1045558.SAMN05216175_101526"/>
<evidence type="ECO:0000256" key="1">
    <source>
        <dbReference type="SAM" id="MobiDB-lite"/>
    </source>
</evidence>
<dbReference type="Gene3D" id="2.60.40.10">
    <property type="entry name" value="Immunoglobulins"/>
    <property type="match status" value="1"/>
</dbReference>
<evidence type="ECO:0000313" key="2">
    <source>
        <dbReference type="EMBL" id="SFF88607.1"/>
    </source>
</evidence>
<organism evidence="2 3">
    <name type="scientific">Neptunomonas qingdaonensis</name>
    <dbReference type="NCBI Taxonomy" id="1045558"/>
    <lineage>
        <taxon>Bacteria</taxon>
        <taxon>Pseudomonadati</taxon>
        <taxon>Pseudomonadota</taxon>
        <taxon>Gammaproteobacteria</taxon>
        <taxon>Oceanospirillales</taxon>
        <taxon>Oceanospirillaceae</taxon>
        <taxon>Neptunomonas</taxon>
    </lineage>
</organism>
<proteinExistence type="predicted"/>
<reference evidence="3" key="1">
    <citation type="submission" date="2016-10" db="EMBL/GenBank/DDBJ databases">
        <authorList>
            <person name="Varghese N."/>
            <person name="Submissions S."/>
        </authorList>
    </citation>
    <scope>NUCLEOTIDE SEQUENCE [LARGE SCALE GENOMIC DNA]</scope>
    <source>
        <strain evidence="3">CGMCC 1.10971</strain>
    </source>
</reference>
<accession>A0A1I2MGF7</accession>
<dbReference type="EMBL" id="FOOU01000001">
    <property type="protein sequence ID" value="SFF88607.1"/>
    <property type="molecule type" value="Genomic_DNA"/>
</dbReference>